<dbReference type="SUPFAM" id="SSF53335">
    <property type="entry name" value="S-adenosyl-L-methionine-dependent methyltransferases"/>
    <property type="match status" value="1"/>
</dbReference>
<dbReference type="EMBL" id="MFHD01000005">
    <property type="protein sequence ID" value="OGF63251.1"/>
    <property type="molecule type" value="Genomic_DNA"/>
</dbReference>
<dbReference type="PANTHER" id="PTHR43591">
    <property type="entry name" value="METHYLTRANSFERASE"/>
    <property type="match status" value="1"/>
</dbReference>
<comment type="caution">
    <text evidence="2">The sequence shown here is derived from an EMBL/GenBank/DDBJ whole genome shotgun (WGS) entry which is preliminary data.</text>
</comment>
<evidence type="ECO:0000313" key="2">
    <source>
        <dbReference type="EMBL" id="OGF63251.1"/>
    </source>
</evidence>
<dbReference type="STRING" id="1798325.A2834_03905"/>
<organism evidence="2 3">
    <name type="scientific">Candidatus Giovannonibacteria bacterium RIFCSPHIGHO2_01_FULL_45_23</name>
    <dbReference type="NCBI Taxonomy" id="1798325"/>
    <lineage>
        <taxon>Bacteria</taxon>
        <taxon>Candidatus Giovannoniibacteriota</taxon>
    </lineage>
</organism>
<protein>
    <recommendedName>
        <fullName evidence="1">Methyltransferase domain-containing protein</fullName>
    </recommendedName>
</protein>
<dbReference type="InterPro" id="IPR041698">
    <property type="entry name" value="Methyltransf_25"/>
</dbReference>
<sequence length="235" mass="27520">MWFVAAGILMQELSKRSGNLPFGGLRSSTGYELNKKLKSIEILDFCSGPGNFVNHLSFVYPDINAVCIDNNENFIETGKKMFPRWKFVYGDVIRINLKKKFDFITASLAYHHIENKDKIKFLKNIQRHLKSDGVIIMCEHFLPNYIIDRKSAVKKYYRELKSYYGQGNATRKVIRTMRDIEKLELQNLEEHKVSFRIFRSQLRKIGLKVDTDIIVWQPEKFRPDNAGSHVLVLRK</sequence>
<evidence type="ECO:0000313" key="3">
    <source>
        <dbReference type="Proteomes" id="UP000179251"/>
    </source>
</evidence>
<dbReference type="AlphaFoldDB" id="A0A1F5VJX7"/>
<dbReference type="Proteomes" id="UP000179251">
    <property type="component" value="Unassembled WGS sequence"/>
</dbReference>
<accession>A0A1F5VJX7</accession>
<proteinExistence type="predicted"/>
<name>A0A1F5VJX7_9BACT</name>
<dbReference type="InterPro" id="IPR029063">
    <property type="entry name" value="SAM-dependent_MTases_sf"/>
</dbReference>
<reference evidence="2 3" key="1">
    <citation type="journal article" date="2016" name="Nat. Commun.">
        <title>Thousands of microbial genomes shed light on interconnected biogeochemical processes in an aquifer system.</title>
        <authorList>
            <person name="Anantharaman K."/>
            <person name="Brown C.T."/>
            <person name="Hug L.A."/>
            <person name="Sharon I."/>
            <person name="Castelle C.J."/>
            <person name="Probst A.J."/>
            <person name="Thomas B.C."/>
            <person name="Singh A."/>
            <person name="Wilkins M.J."/>
            <person name="Karaoz U."/>
            <person name="Brodie E.L."/>
            <person name="Williams K.H."/>
            <person name="Hubbard S.S."/>
            <person name="Banfield J.F."/>
        </authorList>
    </citation>
    <scope>NUCLEOTIDE SEQUENCE [LARGE SCALE GENOMIC DNA]</scope>
</reference>
<dbReference type="CDD" id="cd02440">
    <property type="entry name" value="AdoMet_MTases"/>
    <property type="match status" value="1"/>
</dbReference>
<dbReference type="Gene3D" id="3.40.50.150">
    <property type="entry name" value="Vaccinia Virus protein VP39"/>
    <property type="match status" value="1"/>
</dbReference>
<dbReference type="Pfam" id="PF13649">
    <property type="entry name" value="Methyltransf_25"/>
    <property type="match status" value="1"/>
</dbReference>
<feature type="domain" description="Methyltransferase" evidence="1">
    <location>
        <begin position="42"/>
        <end position="133"/>
    </location>
</feature>
<gene>
    <name evidence="2" type="ORF">A2834_03905</name>
</gene>
<evidence type="ECO:0000259" key="1">
    <source>
        <dbReference type="Pfam" id="PF13649"/>
    </source>
</evidence>